<dbReference type="HOGENOM" id="CLU_2146049_0_0_1"/>
<feature type="region of interest" description="Disordered" evidence="1">
    <location>
        <begin position="1"/>
        <end position="55"/>
    </location>
</feature>
<evidence type="ECO:0000313" key="4">
    <source>
        <dbReference type="Proteomes" id="UP000027222"/>
    </source>
</evidence>
<evidence type="ECO:0000313" key="3">
    <source>
        <dbReference type="EMBL" id="KDR73246.1"/>
    </source>
</evidence>
<evidence type="ECO:0000256" key="1">
    <source>
        <dbReference type="SAM" id="MobiDB-lite"/>
    </source>
</evidence>
<keyword evidence="2" id="KW-0812">Transmembrane</keyword>
<reference evidence="4" key="1">
    <citation type="journal article" date="2014" name="Proc. Natl. Acad. Sci. U.S.A.">
        <title>Extensive sampling of basidiomycete genomes demonstrates inadequacy of the white-rot/brown-rot paradigm for wood decay fungi.</title>
        <authorList>
            <person name="Riley R."/>
            <person name="Salamov A.A."/>
            <person name="Brown D.W."/>
            <person name="Nagy L.G."/>
            <person name="Floudas D."/>
            <person name="Held B.W."/>
            <person name="Levasseur A."/>
            <person name="Lombard V."/>
            <person name="Morin E."/>
            <person name="Otillar R."/>
            <person name="Lindquist E.A."/>
            <person name="Sun H."/>
            <person name="LaButti K.M."/>
            <person name="Schmutz J."/>
            <person name="Jabbour D."/>
            <person name="Luo H."/>
            <person name="Baker S.E."/>
            <person name="Pisabarro A.G."/>
            <person name="Walton J.D."/>
            <person name="Blanchette R.A."/>
            <person name="Henrissat B."/>
            <person name="Martin F."/>
            <person name="Cullen D."/>
            <person name="Hibbett D.S."/>
            <person name="Grigoriev I.V."/>
        </authorList>
    </citation>
    <scope>NUCLEOTIDE SEQUENCE [LARGE SCALE GENOMIC DNA]</scope>
    <source>
        <strain evidence="4">CBS 339.88</strain>
    </source>
</reference>
<keyword evidence="2" id="KW-1133">Transmembrane helix</keyword>
<sequence length="112" mass="12518">MDTHKVYTPLVQDDAQASRESLDAGIEGNAYKRTDSQEELLRPSAHEDDDQPSPSAWRKFSQYRLVLSVSPFTIILALGVIVLSVIIGSRVYRGDTEESEDGVGRLPCEYFL</sequence>
<feature type="compositionally biased region" description="Basic and acidic residues" evidence="1">
    <location>
        <begin position="30"/>
        <end position="46"/>
    </location>
</feature>
<dbReference type="Proteomes" id="UP000027222">
    <property type="component" value="Unassembled WGS sequence"/>
</dbReference>
<accession>A0A067SQS1</accession>
<organism evidence="3 4">
    <name type="scientific">Galerina marginata (strain CBS 339.88)</name>
    <dbReference type="NCBI Taxonomy" id="685588"/>
    <lineage>
        <taxon>Eukaryota</taxon>
        <taxon>Fungi</taxon>
        <taxon>Dikarya</taxon>
        <taxon>Basidiomycota</taxon>
        <taxon>Agaricomycotina</taxon>
        <taxon>Agaricomycetes</taxon>
        <taxon>Agaricomycetidae</taxon>
        <taxon>Agaricales</taxon>
        <taxon>Agaricineae</taxon>
        <taxon>Strophariaceae</taxon>
        <taxon>Galerina</taxon>
    </lineage>
</organism>
<dbReference type="EMBL" id="KL142386">
    <property type="protein sequence ID" value="KDR73246.1"/>
    <property type="molecule type" value="Genomic_DNA"/>
</dbReference>
<gene>
    <name evidence="3" type="ORF">GALMADRAFT_726592</name>
</gene>
<feature type="transmembrane region" description="Helical" evidence="2">
    <location>
        <begin position="65"/>
        <end position="87"/>
    </location>
</feature>
<name>A0A067SQS1_GALM3</name>
<keyword evidence="2" id="KW-0472">Membrane</keyword>
<dbReference type="AlphaFoldDB" id="A0A067SQS1"/>
<protein>
    <submittedName>
        <fullName evidence="3">Uncharacterized protein</fullName>
    </submittedName>
</protein>
<evidence type="ECO:0000256" key="2">
    <source>
        <dbReference type="SAM" id="Phobius"/>
    </source>
</evidence>
<proteinExistence type="predicted"/>
<keyword evidence="4" id="KW-1185">Reference proteome</keyword>